<dbReference type="OrthoDB" id="8452208at2"/>
<dbReference type="Proteomes" id="UP000246018">
    <property type="component" value="Unassembled WGS sequence"/>
</dbReference>
<name>A0A2T8FDZ8_9ACTN</name>
<gene>
    <name evidence="1" type="ORF">DDE18_06570</name>
</gene>
<dbReference type="AlphaFoldDB" id="A0A2T8FDZ8"/>
<comment type="caution">
    <text evidence="1">The sequence shown here is derived from an EMBL/GenBank/DDBJ whole genome shotgun (WGS) entry which is preliminary data.</text>
</comment>
<keyword evidence="2" id="KW-1185">Reference proteome</keyword>
<protein>
    <recommendedName>
        <fullName evidence="3">SMI1/KNR4 family protein</fullName>
    </recommendedName>
</protein>
<evidence type="ECO:0000313" key="2">
    <source>
        <dbReference type="Proteomes" id="UP000246018"/>
    </source>
</evidence>
<dbReference type="EMBL" id="QDGZ01000002">
    <property type="protein sequence ID" value="PVG83941.1"/>
    <property type="molecule type" value="Genomic_DNA"/>
</dbReference>
<dbReference type="RefSeq" id="WP_116571415.1">
    <property type="nucleotide sequence ID" value="NZ_QDGZ01000002.1"/>
</dbReference>
<evidence type="ECO:0008006" key="3">
    <source>
        <dbReference type="Google" id="ProtNLM"/>
    </source>
</evidence>
<reference evidence="1 2" key="1">
    <citation type="submission" date="2018-04" db="EMBL/GenBank/DDBJ databases">
        <title>Genome of Nocardioides gansuensis WSJ-1.</title>
        <authorList>
            <person name="Wu S."/>
            <person name="Wang G."/>
        </authorList>
    </citation>
    <scope>NUCLEOTIDE SEQUENCE [LARGE SCALE GENOMIC DNA]</scope>
    <source>
        <strain evidence="1 2">WSJ-1</strain>
    </source>
</reference>
<evidence type="ECO:0000313" key="1">
    <source>
        <dbReference type="EMBL" id="PVG83941.1"/>
    </source>
</evidence>
<accession>A0A2T8FDZ8</accession>
<organism evidence="1 2">
    <name type="scientific">Nocardioides gansuensis</name>
    <dbReference type="NCBI Taxonomy" id="2138300"/>
    <lineage>
        <taxon>Bacteria</taxon>
        <taxon>Bacillati</taxon>
        <taxon>Actinomycetota</taxon>
        <taxon>Actinomycetes</taxon>
        <taxon>Propionibacteriales</taxon>
        <taxon>Nocardioidaceae</taxon>
        <taxon>Nocardioides</taxon>
    </lineage>
</organism>
<proteinExistence type="predicted"/>
<sequence length="203" mass="22112">MADLGDELGRLGAVLAAAQAPVAAHWRPGLERAEIVSRLEADGVNPHPDLLVWYGWHDGTDTPSATDPAGWLLTSPENHLCLSLHVPTLAQASTQRAFDVSFNPEWKKHVGIEAYRPSWHPVLISSDGWHVCLDSDGSAGRPGTLFVFDPQAGDDPADPERFFPDLTELVATVADAYESGTVPPVDTWVEPEDLPPDVRRLVR</sequence>